<dbReference type="GO" id="GO:0033743">
    <property type="term" value="F:peptide-methionine (R)-S-oxide reductase activity"/>
    <property type="evidence" value="ECO:0007669"/>
    <property type="project" value="UniProtKB-EC"/>
</dbReference>
<dbReference type="AlphaFoldDB" id="A0A0G1L9F7"/>
<dbReference type="PANTHER" id="PTHR10173:SF52">
    <property type="entry name" value="METHIONINE-R-SULFOXIDE REDUCTASE B1"/>
    <property type="match status" value="1"/>
</dbReference>
<dbReference type="GO" id="GO:0006979">
    <property type="term" value="P:response to oxidative stress"/>
    <property type="evidence" value="ECO:0007669"/>
    <property type="project" value="InterPro"/>
</dbReference>
<dbReference type="EMBL" id="LCKF01000002">
    <property type="protein sequence ID" value="KKT92383.1"/>
    <property type="molecule type" value="Genomic_DNA"/>
</dbReference>
<proteinExistence type="predicted"/>
<organism evidence="5 6">
    <name type="scientific">Candidatus Jorgensenbacteria bacterium GW2011_GWA2_45_13</name>
    <dbReference type="NCBI Taxonomy" id="1618662"/>
    <lineage>
        <taxon>Bacteria</taxon>
        <taxon>Candidatus Joergenseniibacteriota</taxon>
    </lineage>
</organism>
<comment type="caution">
    <text evidence="5">The sequence shown here is derived from an EMBL/GenBank/DDBJ whole genome shotgun (WGS) entry which is preliminary data.</text>
</comment>
<comment type="catalytic activity">
    <reaction evidence="3">
        <text>L-methionyl-[protein] + [thioredoxin]-disulfide + H2O = L-methionyl-(R)-S-oxide-[protein] + [thioredoxin]-dithiol</text>
        <dbReference type="Rhea" id="RHEA:24164"/>
        <dbReference type="Rhea" id="RHEA-COMP:10698"/>
        <dbReference type="Rhea" id="RHEA-COMP:10700"/>
        <dbReference type="Rhea" id="RHEA-COMP:12313"/>
        <dbReference type="Rhea" id="RHEA-COMP:12314"/>
        <dbReference type="ChEBI" id="CHEBI:15377"/>
        <dbReference type="ChEBI" id="CHEBI:16044"/>
        <dbReference type="ChEBI" id="CHEBI:29950"/>
        <dbReference type="ChEBI" id="CHEBI:45764"/>
        <dbReference type="ChEBI" id="CHEBI:50058"/>
        <dbReference type="EC" id="1.8.4.12"/>
    </reaction>
</comment>
<dbReference type="InterPro" id="IPR002579">
    <property type="entry name" value="Met_Sox_Rdtase_MsrB_dom"/>
</dbReference>
<accession>A0A0G1L9F7</accession>
<evidence type="ECO:0000256" key="1">
    <source>
        <dbReference type="ARBA" id="ARBA00012499"/>
    </source>
</evidence>
<sequence length="137" mass="15417">MSENREKWEKKLTPEQYAVMREKGTEMPGTGALLHEKGKGTYRCAACGNPLFPSDAKFDTSVPGLTGWPSFEEALPDSVEFKDDESEGMHRTEVVCKKCGSHLGHLFDDDSETKTGKHFCVNSVCLEFEKKKEEKPR</sequence>
<protein>
    <recommendedName>
        <fullName evidence="1">peptide-methionine (R)-S-oxide reductase</fullName>
        <ecNumber evidence="1">1.8.4.12</ecNumber>
    </recommendedName>
</protein>
<evidence type="ECO:0000256" key="3">
    <source>
        <dbReference type="ARBA" id="ARBA00048488"/>
    </source>
</evidence>
<dbReference type="GO" id="GO:0030091">
    <property type="term" value="P:protein repair"/>
    <property type="evidence" value="ECO:0007669"/>
    <property type="project" value="InterPro"/>
</dbReference>
<feature type="domain" description="MsrB" evidence="4">
    <location>
        <begin position="5"/>
        <end position="131"/>
    </location>
</feature>
<dbReference type="InterPro" id="IPR011057">
    <property type="entry name" value="Mss4-like_sf"/>
</dbReference>
<evidence type="ECO:0000313" key="6">
    <source>
        <dbReference type="Proteomes" id="UP000033966"/>
    </source>
</evidence>
<name>A0A0G1L9F7_9BACT</name>
<dbReference type="PROSITE" id="PS51790">
    <property type="entry name" value="MSRB"/>
    <property type="match status" value="1"/>
</dbReference>
<dbReference type="Pfam" id="PF01641">
    <property type="entry name" value="SelR"/>
    <property type="match status" value="1"/>
</dbReference>
<dbReference type="Proteomes" id="UP000033966">
    <property type="component" value="Unassembled WGS sequence"/>
</dbReference>
<evidence type="ECO:0000313" key="5">
    <source>
        <dbReference type="EMBL" id="KKT92383.1"/>
    </source>
</evidence>
<reference evidence="5 6" key="1">
    <citation type="journal article" date="2015" name="Nature">
        <title>rRNA introns, odd ribosomes, and small enigmatic genomes across a large radiation of phyla.</title>
        <authorList>
            <person name="Brown C.T."/>
            <person name="Hug L.A."/>
            <person name="Thomas B.C."/>
            <person name="Sharon I."/>
            <person name="Castelle C.J."/>
            <person name="Singh A."/>
            <person name="Wilkins M.J."/>
            <person name="Williams K.H."/>
            <person name="Banfield J.F."/>
        </authorList>
    </citation>
    <scope>NUCLEOTIDE SEQUENCE [LARGE SCALE GENOMIC DNA]</scope>
</reference>
<gene>
    <name evidence="5" type="ORF">UW92_C0002G0027</name>
</gene>
<dbReference type="PANTHER" id="PTHR10173">
    <property type="entry name" value="METHIONINE SULFOXIDE REDUCTASE"/>
    <property type="match status" value="1"/>
</dbReference>
<keyword evidence="2" id="KW-0560">Oxidoreductase</keyword>
<dbReference type="EC" id="1.8.4.12" evidence="1"/>
<dbReference type="GO" id="GO:0005737">
    <property type="term" value="C:cytoplasm"/>
    <property type="evidence" value="ECO:0007669"/>
    <property type="project" value="TreeGrafter"/>
</dbReference>
<dbReference type="NCBIfam" id="TIGR00357">
    <property type="entry name" value="peptide-methionine (R)-S-oxide reductase MsrB"/>
    <property type="match status" value="1"/>
</dbReference>
<dbReference type="Gene3D" id="2.170.150.20">
    <property type="entry name" value="Peptide methionine sulfoxide reductase"/>
    <property type="match status" value="1"/>
</dbReference>
<dbReference type="SUPFAM" id="SSF51316">
    <property type="entry name" value="Mss4-like"/>
    <property type="match status" value="1"/>
</dbReference>
<dbReference type="InterPro" id="IPR028427">
    <property type="entry name" value="Met_Sox_Rdtase_MsrB"/>
</dbReference>
<evidence type="ECO:0000256" key="2">
    <source>
        <dbReference type="ARBA" id="ARBA00023002"/>
    </source>
</evidence>
<evidence type="ECO:0000259" key="4">
    <source>
        <dbReference type="PROSITE" id="PS51790"/>
    </source>
</evidence>